<dbReference type="Proteomes" id="UP000028878">
    <property type="component" value="Unassembled WGS sequence"/>
</dbReference>
<evidence type="ECO:0000259" key="4">
    <source>
        <dbReference type="PROSITE" id="PS50405"/>
    </source>
</evidence>
<reference evidence="6" key="2">
    <citation type="submission" date="2014-11" db="EMBL/GenBank/DDBJ databases">
        <title>Draft genome sequence of Hydrogenophaga intermedia S1.</title>
        <authorList>
            <person name="Gan H.M."/>
            <person name="Chew T.H."/>
            <person name="Stolz A."/>
        </authorList>
    </citation>
    <scope>NUCLEOTIDE SEQUENCE [LARGE SCALE GENOMIC DNA]</scope>
    <source>
        <strain evidence="6">S1</strain>
    </source>
</reference>
<keyword evidence="6" id="KW-1185">Reference proteome</keyword>
<evidence type="ECO:0000256" key="2">
    <source>
        <dbReference type="ARBA" id="ARBA00022679"/>
    </source>
</evidence>
<sequence length="222" mass="24516">MNTPAPRPDRPLRLHRFVLSGHAHRVELFLSLLGLPYENVDVDLPKGAHREADFLRLNPFGQVPVLEDGDVVLPDSNAILVYLAGRYDPSGQWWPRDPLACAQVQRWFSVAAGPLAHGPSAARVARLFGRPHDERSHLVAHELFKRMEAHLDGRDWLAAPHPTLADVSLYTYTAHAPEGGVPLDAYPRLRAWIARVEALPGFVGMVRSPLPNAPDAPNARAA</sequence>
<dbReference type="RefSeq" id="WP_009517869.1">
    <property type="nucleotide sequence ID" value="NZ_CCAE010000057.1"/>
</dbReference>
<dbReference type="PANTHER" id="PTHR44051">
    <property type="entry name" value="GLUTATHIONE S-TRANSFERASE-RELATED"/>
    <property type="match status" value="1"/>
</dbReference>
<dbReference type="Gene3D" id="3.40.30.10">
    <property type="entry name" value="Glutaredoxin"/>
    <property type="match status" value="1"/>
</dbReference>
<dbReference type="EMBL" id="CCAE010000057">
    <property type="protein sequence ID" value="CDN89898.1"/>
    <property type="molecule type" value="Genomic_DNA"/>
</dbReference>
<dbReference type="PANTHER" id="PTHR44051:SF2">
    <property type="entry name" value="HYPOTHETICAL GLUTATHIONE S-TRANSFERASE LIKE PROTEIN"/>
    <property type="match status" value="1"/>
</dbReference>
<proteinExistence type="inferred from homology"/>
<organism evidence="5 6">
    <name type="scientific">Hydrogenophaga intermedia</name>
    <dbReference type="NCBI Taxonomy" id="65786"/>
    <lineage>
        <taxon>Bacteria</taxon>
        <taxon>Pseudomonadati</taxon>
        <taxon>Pseudomonadota</taxon>
        <taxon>Betaproteobacteria</taxon>
        <taxon>Burkholderiales</taxon>
        <taxon>Comamonadaceae</taxon>
        <taxon>Hydrogenophaga</taxon>
    </lineage>
</organism>
<protein>
    <submittedName>
        <fullName evidence="5">Putative glutathione S-transferase (GstA/gst-like)</fullName>
    </submittedName>
</protein>
<dbReference type="Gene3D" id="1.20.1050.10">
    <property type="match status" value="1"/>
</dbReference>
<reference evidence="6" key="1">
    <citation type="submission" date="2014-02" db="EMBL/GenBank/DDBJ databases">
        <authorList>
            <person name="Gan H."/>
        </authorList>
    </citation>
    <scope>NUCLEOTIDE SEQUENCE [LARGE SCALE GENOMIC DNA]</scope>
    <source>
        <strain evidence="6">S1</strain>
    </source>
</reference>
<dbReference type="SFLD" id="SFLDS00019">
    <property type="entry name" value="Glutathione_Transferase_(cytos"/>
    <property type="match status" value="1"/>
</dbReference>
<dbReference type="PROSITE" id="PS50405">
    <property type="entry name" value="GST_CTER"/>
    <property type="match status" value="1"/>
</dbReference>
<evidence type="ECO:0000313" key="5">
    <source>
        <dbReference type="EMBL" id="CDN89898.1"/>
    </source>
</evidence>
<dbReference type="PROSITE" id="PS50404">
    <property type="entry name" value="GST_NTER"/>
    <property type="match status" value="1"/>
</dbReference>
<feature type="domain" description="GST N-terminal" evidence="3">
    <location>
        <begin position="10"/>
        <end position="91"/>
    </location>
</feature>
<dbReference type="InterPro" id="IPR004045">
    <property type="entry name" value="Glutathione_S-Trfase_N"/>
</dbReference>
<dbReference type="InterPro" id="IPR036282">
    <property type="entry name" value="Glutathione-S-Trfase_C_sf"/>
</dbReference>
<dbReference type="SFLD" id="SFLDG00358">
    <property type="entry name" value="Main_(cytGST)"/>
    <property type="match status" value="1"/>
</dbReference>
<evidence type="ECO:0000259" key="3">
    <source>
        <dbReference type="PROSITE" id="PS50404"/>
    </source>
</evidence>
<gene>
    <name evidence="5" type="ORF">BN948_04338</name>
</gene>
<dbReference type="InterPro" id="IPR036249">
    <property type="entry name" value="Thioredoxin-like_sf"/>
</dbReference>
<comment type="similarity">
    <text evidence="1">Belongs to the GST superfamily.</text>
</comment>
<evidence type="ECO:0000313" key="6">
    <source>
        <dbReference type="Proteomes" id="UP000028878"/>
    </source>
</evidence>
<dbReference type="CDD" id="cd03206">
    <property type="entry name" value="GST_C_7"/>
    <property type="match status" value="1"/>
</dbReference>
<dbReference type="Pfam" id="PF02798">
    <property type="entry name" value="GST_N"/>
    <property type="match status" value="1"/>
</dbReference>
<name>A0A1L1PIY6_HYDIT</name>
<dbReference type="InterPro" id="IPR040079">
    <property type="entry name" value="Glutathione_S-Trfase"/>
</dbReference>
<dbReference type="SUPFAM" id="SSF52833">
    <property type="entry name" value="Thioredoxin-like"/>
    <property type="match status" value="1"/>
</dbReference>
<dbReference type="CDD" id="cd03056">
    <property type="entry name" value="GST_N_4"/>
    <property type="match status" value="1"/>
</dbReference>
<keyword evidence="2 5" id="KW-0808">Transferase</keyword>
<dbReference type="GO" id="GO:0016740">
    <property type="term" value="F:transferase activity"/>
    <property type="evidence" value="ECO:0007669"/>
    <property type="project" value="UniProtKB-KW"/>
</dbReference>
<dbReference type="AlphaFoldDB" id="A0A1L1PIY6"/>
<dbReference type="SUPFAM" id="SSF47616">
    <property type="entry name" value="GST C-terminal domain-like"/>
    <property type="match status" value="1"/>
</dbReference>
<accession>A0A1L1PIY6</accession>
<feature type="domain" description="GST C-terminal" evidence="4">
    <location>
        <begin position="97"/>
        <end position="218"/>
    </location>
</feature>
<dbReference type="FunFam" id="3.40.30.10:FF:000039">
    <property type="entry name" value="Glutathione S-transferase domain"/>
    <property type="match status" value="1"/>
</dbReference>
<dbReference type="Pfam" id="PF13410">
    <property type="entry name" value="GST_C_2"/>
    <property type="match status" value="1"/>
</dbReference>
<evidence type="ECO:0000256" key="1">
    <source>
        <dbReference type="ARBA" id="ARBA00007409"/>
    </source>
</evidence>
<dbReference type="InterPro" id="IPR010987">
    <property type="entry name" value="Glutathione-S-Trfase_C-like"/>
</dbReference>